<feature type="compositionally biased region" description="Low complexity" evidence="3">
    <location>
        <begin position="1"/>
        <end position="12"/>
    </location>
</feature>
<dbReference type="InterPro" id="IPR049450">
    <property type="entry name" value="ACOT8-like_C"/>
</dbReference>
<dbReference type="Gene3D" id="2.40.160.210">
    <property type="entry name" value="Acyl-CoA thioesterase, double hotdog domain"/>
    <property type="match status" value="2"/>
</dbReference>
<dbReference type="Proteomes" id="UP001176517">
    <property type="component" value="Unassembled WGS sequence"/>
</dbReference>
<dbReference type="Pfam" id="PF20789">
    <property type="entry name" value="4HBT_3C"/>
    <property type="match status" value="1"/>
</dbReference>
<comment type="similarity">
    <text evidence="1">Belongs to the C/M/P thioester hydrolase family.</text>
</comment>
<dbReference type="CDD" id="cd03444">
    <property type="entry name" value="Thioesterase_II_repeat1"/>
    <property type="match status" value="1"/>
</dbReference>
<feature type="domain" description="Acyl-CoA thioesterase-like N-terminal HotDog" evidence="4">
    <location>
        <begin position="75"/>
        <end position="154"/>
    </location>
</feature>
<dbReference type="InterPro" id="IPR029069">
    <property type="entry name" value="HotDog_dom_sf"/>
</dbReference>
<dbReference type="GO" id="GO:0009062">
    <property type="term" value="P:fatty acid catabolic process"/>
    <property type="evidence" value="ECO:0007669"/>
    <property type="project" value="TreeGrafter"/>
</dbReference>
<dbReference type="GO" id="GO:0006637">
    <property type="term" value="P:acyl-CoA metabolic process"/>
    <property type="evidence" value="ECO:0007669"/>
    <property type="project" value="InterPro"/>
</dbReference>
<evidence type="ECO:0000259" key="5">
    <source>
        <dbReference type="Pfam" id="PF20789"/>
    </source>
</evidence>
<keyword evidence="2 6" id="KW-0378">Hydrolase</keyword>
<dbReference type="GO" id="GO:0005782">
    <property type="term" value="C:peroxisomal matrix"/>
    <property type="evidence" value="ECO:0007669"/>
    <property type="project" value="UniProtKB-SubCell"/>
</dbReference>
<name>A0AAN6GVJ3_9BASI</name>
<feature type="compositionally biased region" description="Polar residues" evidence="3">
    <location>
        <begin position="27"/>
        <end position="38"/>
    </location>
</feature>
<evidence type="ECO:0000256" key="1">
    <source>
        <dbReference type="ARBA" id="ARBA00006538"/>
    </source>
</evidence>
<feature type="region of interest" description="Disordered" evidence="3">
    <location>
        <begin position="177"/>
        <end position="226"/>
    </location>
</feature>
<dbReference type="FunFam" id="2.40.160.210:FF:000007">
    <property type="entry name" value="Probable peroxisomal acyl-coenzyme A thioester hydrolase 1"/>
    <property type="match status" value="1"/>
</dbReference>
<feature type="region of interest" description="Disordered" evidence="3">
    <location>
        <begin position="1"/>
        <end position="38"/>
    </location>
</feature>
<evidence type="ECO:0000259" key="4">
    <source>
        <dbReference type="Pfam" id="PF13622"/>
    </source>
</evidence>
<dbReference type="PANTHER" id="PTHR11066">
    <property type="entry name" value="ACYL-COA THIOESTERASE"/>
    <property type="match status" value="1"/>
</dbReference>
<dbReference type="EC" id="3.1.2.2" evidence="6"/>
<dbReference type="PANTHER" id="PTHR11066:SF34">
    <property type="entry name" value="ACYL-COENZYME A THIOESTERASE 8"/>
    <property type="match status" value="1"/>
</dbReference>
<dbReference type="Pfam" id="PF13622">
    <property type="entry name" value="4HBT_3"/>
    <property type="match status" value="1"/>
</dbReference>
<dbReference type="CDD" id="cd03445">
    <property type="entry name" value="Thioesterase_II_repeat2"/>
    <property type="match status" value="1"/>
</dbReference>
<evidence type="ECO:0000313" key="6">
    <source>
        <dbReference type="EMBL" id="KAK0558055.1"/>
    </source>
</evidence>
<protein>
    <submittedName>
        <fullName evidence="6">Acyl-CoA thioesterase</fullName>
        <ecNumber evidence="6">3.1.2.2</ecNumber>
    </submittedName>
</protein>
<proteinExistence type="inferred from homology"/>
<dbReference type="InterPro" id="IPR049449">
    <property type="entry name" value="TesB_ACOT8-like_N"/>
</dbReference>
<feature type="domain" description="Acyl-CoA thioesterase-like C-terminal" evidence="5">
    <location>
        <begin position="284"/>
        <end position="410"/>
    </location>
</feature>
<sequence length="423" mass="46593">MPDSSSSSSSSASKDKTDFVAQEQGREPQSLTGGQEDFSQYESRVNPQAEAISDALHVEELGVDLYRSKTLWQPSRARGVFGGQVIGQSIAAASKTVREGFTLHSLHCYFLVGGKRDTPIIYFVTRVRDGGSYITRYVDARQKGRTIFILMCSYQKPEPEQPSFAIELPRAESQHRISFKQNDSAASSSSSSSTEFGSTNLGGLAQGLGPNPTRSSLGQPQEEEKYRFARSGTPDSIIAALPAPLDCPLNEERYIRVLKERGDDIPETIKKILLGWIQDRQLSPVEIRDAHPGMYDENGLPTEGAEQAFWMRSRHPIGGGEWAPKAALAYASDFYLLSTVPKALGNSPSIGMMASLDHSMHFYESNFSANEWILFLMQTQAASNGRGVVLGRMYREDGTLIAVVSQEGLVRERRPKPSNKANL</sequence>
<gene>
    <name evidence="6" type="primary">TES1</name>
    <name evidence="6" type="ORF">OC846_000047</name>
</gene>
<dbReference type="GO" id="GO:0047617">
    <property type="term" value="F:fatty acyl-CoA hydrolase activity"/>
    <property type="evidence" value="ECO:0007669"/>
    <property type="project" value="InterPro"/>
</dbReference>
<dbReference type="InterPro" id="IPR003703">
    <property type="entry name" value="Acyl_CoA_thio"/>
</dbReference>
<dbReference type="InterPro" id="IPR042171">
    <property type="entry name" value="Acyl-CoA_hotdog"/>
</dbReference>
<comment type="caution">
    <text evidence="6">The sequence shown here is derived from an EMBL/GenBank/DDBJ whole genome shotgun (WGS) entry which is preliminary data.</text>
</comment>
<evidence type="ECO:0000313" key="7">
    <source>
        <dbReference type="Proteomes" id="UP001176517"/>
    </source>
</evidence>
<accession>A0AAN6GVJ3</accession>
<organism evidence="6 7">
    <name type="scientific">Tilletia horrida</name>
    <dbReference type="NCBI Taxonomy" id="155126"/>
    <lineage>
        <taxon>Eukaryota</taxon>
        <taxon>Fungi</taxon>
        <taxon>Dikarya</taxon>
        <taxon>Basidiomycota</taxon>
        <taxon>Ustilaginomycotina</taxon>
        <taxon>Exobasidiomycetes</taxon>
        <taxon>Tilletiales</taxon>
        <taxon>Tilletiaceae</taxon>
        <taxon>Tilletia</taxon>
    </lineage>
</organism>
<dbReference type="SUPFAM" id="SSF54637">
    <property type="entry name" value="Thioesterase/thiol ester dehydrase-isomerase"/>
    <property type="match status" value="2"/>
</dbReference>
<dbReference type="AlphaFoldDB" id="A0AAN6GVJ3"/>
<keyword evidence="7" id="KW-1185">Reference proteome</keyword>
<feature type="compositionally biased region" description="Low complexity" evidence="3">
    <location>
        <begin position="184"/>
        <end position="193"/>
    </location>
</feature>
<dbReference type="EMBL" id="JAPDMZ010000001">
    <property type="protein sequence ID" value="KAK0558055.1"/>
    <property type="molecule type" value="Genomic_DNA"/>
</dbReference>
<evidence type="ECO:0000256" key="3">
    <source>
        <dbReference type="SAM" id="MobiDB-lite"/>
    </source>
</evidence>
<evidence type="ECO:0000256" key="2">
    <source>
        <dbReference type="ARBA" id="ARBA00022801"/>
    </source>
</evidence>
<reference evidence="6" key="1">
    <citation type="journal article" date="2023" name="PhytoFront">
        <title>Draft Genome Resources of Seven Strains of Tilletia horrida, Causal Agent of Kernel Smut of Rice.</title>
        <authorList>
            <person name="Khanal S."/>
            <person name="Antony Babu S."/>
            <person name="Zhou X.G."/>
        </authorList>
    </citation>
    <scope>NUCLEOTIDE SEQUENCE</scope>
    <source>
        <strain evidence="6">TX6</strain>
    </source>
</reference>